<organism evidence="9 10">
    <name type="scientific">Insulibacter thermoxylanivorax</name>
    <dbReference type="NCBI Taxonomy" id="2749268"/>
    <lineage>
        <taxon>Bacteria</taxon>
        <taxon>Bacillati</taxon>
        <taxon>Bacillota</taxon>
        <taxon>Bacilli</taxon>
        <taxon>Bacillales</taxon>
        <taxon>Paenibacillaceae</taxon>
        <taxon>Insulibacter</taxon>
    </lineage>
</organism>
<comment type="caution">
    <text evidence="9">The sequence shown here is derived from an EMBL/GenBank/DDBJ whole genome shotgun (WGS) entry which is preliminary data.</text>
</comment>
<dbReference type="EC" id="2.7.7.7" evidence="1"/>
<evidence type="ECO:0000259" key="8">
    <source>
        <dbReference type="SMART" id="SM00382"/>
    </source>
</evidence>
<dbReference type="AlphaFoldDB" id="A0A916QG23"/>
<name>A0A916QG23_9BACL</name>
<dbReference type="Gene3D" id="1.20.272.10">
    <property type="match status" value="1"/>
</dbReference>
<dbReference type="Proteomes" id="UP000654993">
    <property type="component" value="Unassembled WGS sequence"/>
</dbReference>
<dbReference type="GO" id="GO:0006261">
    <property type="term" value="P:DNA-templated DNA replication"/>
    <property type="evidence" value="ECO:0007669"/>
    <property type="project" value="TreeGrafter"/>
</dbReference>
<evidence type="ECO:0000256" key="5">
    <source>
        <dbReference type="ARBA" id="ARBA00022705"/>
    </source>
</evidence>
<dbReference type="InterPro" id="IPR050238">
    <property type="entry name" value="DNA_Rep/Repair_Clamp_Loader"/>
</dbReference>
<dbReference type="SUPFAM" id="SSF52540">
    <property type="entry name" value="P-loop containing nucleoside triphosphate hydrolases"/>
    <property type="match status" value="1"/>
</dbReference>
<feature type="domain" description="AAA+ ATPase" evidence="8">
    <location>
        <begin position="25"/>
        <end position="173"/>
    </location>
</feature>
<dbReference type="Pfam" id="PF13177">
    <property type="entry name" value="DNA_pol3_delta2"/>
    <property type="match status" value="1"/>
</dbReference>
<evidence type="ECO:0000256" key="2">
    <source>
        <dbReference type="ARBA" id="ARBA00014363"/>
    </source>
</evidence>
<dbReference type="NCBIfam" id="TIGR00678">
    <property type="entry name" value="holB"/>
    <property type="match status" value="1"/>
</dbReference>
<protein>
    <recommendedName>
        <fullName evidence="2">DNA polymerase III subunit delta'</fullName>
        <ecNumber evidence="1">2.7.7.7</ecNumber>
    </recommendedName>
</protein>
<dbReference type="GO" id="GO:0009360">
    <property type="term" value="C:DNA polymerase III complex"/>
    <property type="evidence" value="ECO:0007669"/>
    <property type="project" value="InterPro"/>
</dbReference>
<evidence type="ECO:0000256" key="3">
    <source>
        <dbReference type="ARBA" id="ARBA00022679"/>
    </source>
</evidence>
<keyword evidence="4" id="KW-0548">Nucleotidyltransferase</keyword>
<evidence type="ECO:0000256" key="7">
    <source>
        <dbReference type="ARBA" id="ARBA00049244"/>
    </source>
</evidence>
<dbReference type="InterPro" id="IPR015199">
    <property type="entry name" value="DNA_pol_III_delta_C"/>
</dbReference>
<proteinExistence type="predicted"/>
<dbReference type="Gene3D" id="3.40.50.300">
    <property type="entry name" value="P-loop containing nucleotide triphosphate hydrolases"/>
    <property type="match status" value="1"/>
</dbReference>
<dbReference type="PANTHER" id="PTHR11669">
    <property type="entry name" value="REPLICATION FACTOR C / DNA POLYMERASE III GAMMA-TAU SUBUNIT"/>
    <property type="match status" value="1"/>
</dbReference>
<dbReference type="GO" id="GO:0003677">
    <property type="term" value="F:DNA binding"/>
    <property type="evidence" value="ECO:0007669"/>
    <property type="project" value="InterPro"/>
</dbReference>
<dbReference type="InterPro" id="IPR027417">
    <property type="entry name" value="P-loop_NTPase"/>
</dbReference>
<reference evidence="9" key="2">
    <citation type="journal article" date="2021" name="Data Brief">
        <title>Draft genome sequence data of the facultative, thermophilic, xylanolytic bacterium Paenibacillus sp. strain DA-C8.</title>
        <authorList>
            <person name="Chhe C."/>
            <person name="Uke A."/>
            <person name="Baramee S."/>
            <person name="Ungkulpasvich U."/>
            <person name="Tachaapaikoon C."/>
            <person name="Pason P."/>
            <person name="Waeonukul R."/>
            <person name="Ratanakhanokchai K."/>
            <person name="Kosugi A."/>
        </authorList>
    </citation>
    <scope>NUCLEOTIDE SEQUENCE</scope>
    <source>
        <strain evidence="9">DA-C8</strain>
    </source>
</reference>
<evidence type="ECO:0000256" key="1">
    <source>
        <dbReference type="ARBA" id="ARBA00012417"/>
    </source>
</evidence>
<evidence type="ECO:0000313" key="10">
    <source>
        <dbReference type="Proteomes" id="UP000654993"/>
    </source>
</evidence>
<dbReference type="InterPro" id="IPR004622">
    <property type="entry name" value="DNA_pol_HolB"/>
</dbReference>
<dbReference type="FunFam" id="3.40.50.300:FF:001255">
    <property type="entry name" value="DNA polymerase III subunit delta"/>
    <property type="match status" value="1"/>
</dbReference>
<keyword evidence="6" id="KW-0239">DNA-directed DNA polymerase</keyword>
<dbReference type="SMART" id="SM00382">
    <property type="entry name" value="AAA"/>
    <property type="match status" value="1"/>
</dbReference>
<dbReference type="EMBL" id="BMAQ01000019">
    <property type="protein sequence ID" value="GFR38388.1"/>
    <property type="molecule type" value="Genomic_DNA"/>
</dbReference>
<accession>A0A916QG23</accession>
<dbReference type="RefSeq" id="WP_200966639.1">
    <property type="nucleotide sequence ID" value="NZ_BMAQ01000019.1"/>
</dbReference>
<reference evidence="9" key="1">
    <citation type="submission" date="2020-08" db="EMBL/GenBank/DDBJ databases">
        <authorList>
            <person name="Uke A."/>
            <person name="Chhe C."/>
            <person name="Baramee S."/>
            <person name="Kosugi A."/>
        </authorList>
    </citation>
    <scope>NUCLEOTIDE SEQUENCE</scope>
    <source>
        <strain evidence="9">DA-C8</strain>
    </source>
</reference>
<dbReference type="Pfam" id="PF09115">
    <property type="entry name" value="DNApol3-delta_C"/>
    <property type="match status" value="1"/>
</dbReference>
<evidence type="ECO:0000256" key="4">
    <source>
        <dbReference type="ARBA" id="ARBA00022695"/>
    </source>
</evidence>
<evidence type="ECO:0000256" key="6">
    <source>
        <dbReference type="ARBA" id="ARBA00022932"/>
    </source>
</evidence>
<evidence type="ECO:0000313" key="9">
    <source>
        <dbReference type="EMBL" id="GFR38388.1"/>
    </source>
</evidence>
<keyword evidence="10" id="KW-1185">Reference proteome</keyword>
<dbReference type="PANTHER" id="PTHR11669:SF8">
    <property type="entry name" value="DNA POLYMERASE III SUBUNIT DELTA"/>
    <property type="match status" value="1"/>
</dbReference>
<gene>
    <name evidence="9" type="ORF">PRECH8_16840</name>
</gene>
<keyword evidence="5" id="KW-0235">DNA replication</keyword>
<dbReference type="InterPro" id="IPR003593">
    <property type="entry name" value="AAA+_ATPase"/>
</dbReference>
<dbReference type="GO" id="GO:0003887">
    <property type="term" value="F:DNA-directed DNA polymerase activity"/>
    <property type="evidence" value="ECO:0007669"/>
    <property type="project" value="UniProtKB-KW"/>
</dbReference>
<keyword evidence="3" id="KW-0808">Transferase</keyword>
<comment type="catalytic activity">
    <reaction evidence="7">
        <text>DNA(n) + a 2'-deoxyribonucleoside 5'-triphosphate = DNA(n+1) + diphosphate</text>
        <dbReference type="Rhea" id="RHEA:22508"/>
        <dbReference type="Rhea" id="RHEA-COMP:17339"/>
        <dbReference type="Rhea" id="RHEA-COMP:17340"/>
        <dbReference type="ChEBI" id="CHEBI:33019"/>
        <dbReference type="ChEBI" id="CHEBI:61560"/>
        <dbReference type="ChEBI" id="CHEBI:173112"/>
        <dbReference type="EC" id="2.7.7.7"/>
    </reaction>
</comment>
<dbReference type="GO" id="GO:0008408">
    <property type="term" value="F:3'-5' exonuclease activity"/>
    <property type="evidence" value="ECO:0007669"/>
    <property type="project" value="InterPro"/>
</dbReference>
<sequence>MGITTSIKREHAEALLLRSLAEGKLSHAYLFSGPKGSGKLQTAMALAQALFCTNRTSPVDGGRACGQCVECRKVLNGNHPDLIRIAPDGASVKIDQIRQLQRSFAYLAEDDRPRMYIIEEAEKMTIQAANSLLKFLEEPGERITAVLITDNANALLPTIASRVQRIAFPPSPPASIASQLIAEGIPDTLANPASQLAAGLEAAREYAQSEWFAECRNIVIQLAKESLSSPAKSLLTAQQKIFKNSLSEHMEIILQLFGLLFKDIIHVQARLTTALNYPDQIGWLKQAALKRDAGCWVRALEFVIEARKQLRAHVNPQLVLERLLVAVQEV</sequence>